<gene>
    <name evidence="8" type="ORF">DFP97_11254</name>
</gene>
<dbReference type="Proteomes" id="UP000252415">
    <property type="component" value="Unassembled WGS sequence"/>
</dbReference>
<evidence type="ECO:0000256" key="7">
    <source>
        <dbReference type="SAM" id="Phobius"/>
    </source>
</evidence>
<evidence type="ECO:0000313" key="9">
    <source>
        <dbReference type="Proteomes" id="UP000252415"/>
    </source>
</evidence>
<dbReference type="RefSeq" id="WP_181873580.1">
    <property type="nucleotide sequence ID" value="NZ_QPJD01000012.1"/>
</dbReference>
<evidence type="ECO:0000256" key="3">
    <source>
        <dbReference type="ARBA" id="ARBA00022989"/>
    </source>
</evidence>
<reference evidence="8 9" key="1">
    <citation type="submission" date="2018-07" db="EMBL/GenBank/DDBJ databases">
        <title>Genomic Encyclopedia of Type Strains, Phase III (KMG-III): the genomes of soil and plant-associated and newly described type strains.</title>
        <authorList>
            <person name="Whitman W."/>
        </authorList>
    </citation>
    <scope>NUCLEOTIDE SEQUENCE [LARGE SCALE GENOMIC DNA]</scope>
    <source>
        <strain evidence="8 9">CECT 7506</strain>
    </source>
</reference>
<keyword evidence="3 7" id="KW-1133">Transmembrane helix</keyword>
<protein>
    <submittedName>
        <fullName evidence="8">Holin family protein</fullName>
    </submittedName>
</protein>
<keyword evidence="4 7" id="KW-0472">Membrane</keyword>
<dbReference type="AlphaFoldDB" id="A0A368VT24"/>
<sequence length="160" mass="17824">MNNKLFSSDIGASLVPWINTIYGEDRMLPLALLLVAIILDWITGMASSQKDSRYSQEYGRLGVLRTLFLLVLPMFAKLLDSMLGMPGLFFYAITIGLIYKTWQSLTVNAYRAGWGKWIPSSVIHYIDNELKAKTIAPSKEGGDTELNDETAADIKKSKNG</sequence>
<evidence type="ECO:0000256" key="2">
    <source>
        <dbReference type="ARBA" id="ARBA00022692"/>
    </source>
</evidence>
<dbReference type="EMBL" id="QPJD01000012">
    <property type="protein sequence ID" value="RCW44191.1"/>
    <property type="molecule type" value="Genomic_DNA"/>
</dbReference>
<evidence type="ECO:0000256" key="1">
    <source>
        <dbReference type="ARBA" id="ARBA00004141"/>
    </source>
</evidence>
<name>A0A368VT24_9BACL</name>
<evidence type="ECO:0000256" key="6">
    <source>
        <dbReference type="SAM" id="MobiDB-lite"/>
    </source>
</evidence>
<proteinExistence type="inferred from homology"/>
<keyword evidence="2 7" id="KW-0812">Transmembrane</keyword>
<accession>A0A368VT24</accession>
<feature type="region of interest" description="Disordered" evidence="6">
    <location>
        <begin position="138"/>
        <end position="160"/>
    </location>
</feature>
<dbReference type="GO" id="GO:0016020">
    <property type="term" value="C:membrane"/>
    <property type="evidence" value="ECO:0007669"/>
    <property type="project" value="UniProtKB-SubCell"/>
</dbReference>
<feature type="transmembrane region" description="Helical" evidence="7">
    <location>
        <begin position="58"/>
        <end position="76"/>
    </location>
</feature>
<evidence type="ECO:0000256" key="5">
    <source>
        <dbReference type="ARBA" id="ARBA00023600"/>
    </source>
</evidence>
<keyword evidence="9" id="KW-1185">Reference proteome</keyword>
<feature type="transmembrane region" description="Helical" evidence="7">
    <location>
        <begin position="82"/>
        <end position="102"/>
    </location>
</feature>
<comment type="similarity">
    <text evidence="5">Belongs to the bacteriophage holin family. Cp-1 holin subfamily.</text>
</comment>
<dbReference type="Pfam" id="PF05105">
    <property type="entry name" value="Phage_holin_4_1"/>
    <property type="match status" value="1"/>
</dbReference>
<dbReference type="InterPro" id="IPR006480">
    <property type="entry name" value="Phage_holin_4_1"/>
</dbReference>
<comment type="subcellular location">
    <subcellularLocation>
        <location evidence="1">Membrane</location>
        <topology evidence="1">Multi-pass membrane protein</topology>
    </subcellularLocation>
</comment>
<evidence type="ECO:0000313" key="8">
    <source>
        <dbReference type="EMBL" id="RCW44191.1"/>
    </source>
</evidence>
<feature type="transmembrane region" description="Helical" evidence="7">
    <location>
        <begin position="27"/>
        <end position="46"/>
    </location>
</feature>
<organism evidence="8 9">
    <name type="scientific">Paenibacillus prosopidis</name>
    <dbReference type="NCBI Taxonomy" id="630520"/>
    <lineage>
        <taxon>Bacteria</taxon>
        <taxon>Bacillati</taxon>
        <taxon>Bacillota</taxon>
        <taxon>Bacilli</taxon>
        <taxon>Bacillales</taxon>
        <taxon>Paenibacillaceae</taxon>
        <taxon>Paenibacillus</taxon>
    </lineage>
</organism>
<comment type="caution">
    <text evidence="8">The sequence shown here is derived from an EMBL/GenBank/DDBJ whole genome shotgun (WGS) entry which is preliminary data.</text>
</comment>
<evidence type="ECO:0000256" key="4">
    <source>
        <dbReference type="ARBA" id="ARBA00023136"/>
    </source>
</evidence>